<evidence type="ECO:0000313" key="8">
    <source>
        <dbReference type="EMBL" id="MBC5664692.1"/>
    </source>
</evidence>
<keyword evidence="4 6" id="KW-1133">Transmembrane helix</keyword>
<evidence type="ECO:0000256" key="2">
    <source>
        <dbReference type="ARBA" id="ARBA00022475"/>
    </source>
</evidence>
<feature type="transmembrane region" description="Helical" evidence="6">
    <location>
        <begin position="597"/>
        <end position="615"/>
    </location>
</feature>
<evidence type="ECO:0000256" key="6">
    <source>
        <dbReference type="SAM" id="Phobius"/>
    </source>
</evidence>
<dbReference type="PANTHER" id="PTHR46795">
    <property type="entry name" value="ABC TRANSPORTER PERMEASE-RELATED-RELATED"/>
    <property type="match status" value="1"/>
</dbReference>
<feature type="transmembrane region" description="Helical" evidence="6">
    <location>
        <begin position="635"/>
        <end position="653"/>
    </location>
</feature>
<evidence type="ECO:0000313" key="9">
    <source>
        <dbReference type="Proteomes" id="UP000647235"/>
    </source>
</evidence>
<dbReference type="Pfam" id="PF02687">
    <property type="entry name" value="FtsX"/>
    <property type="match status" value="1"/>
</dbReference>
<sequence length="670" mass="77985">MLYQIILKNFKSSWKNYFVYFTGNIIGVAEFFVFLGLYSVSKVIMKDASADFGTIQDIMLACILVCIFSVAIMTYSMQKFMRLRLREYQLFYVLGMKRRKMYGMILFEYFSGCLGTLFAGMFAGRLMLGGVLKAWHYFFPEYIRRVPITVSVYMDTCKLSVAVFLAVAFSLLVWADNHGLQDLMNDGKKKEKKPQSRKWLVFTVAGVLLIAAGYWIYARYSLNYGYLYSHLFLIFGTFFVVLFGGGILLEILHKRRKFYLKHLLGLNGLYSRYQSNMLFFLMIFTVQFAAVGYCGVQIAEILPISGQEKYFPYDAVWMGKDTGENQNFVNQCVKEYKGSVKKFPMIRVSGYSVELVGISEKTYEQLSGKQVHLKNKEIVYIQNEYKTYNGKKVTMGAMDYGRKGYTWLMPGSFDKEKDEYVSPESNHPIASKDWDHLYRMKRIEAGNWFGKYRIGVEAENVVVFSENYFNKWHEKLKKEKEEPDLLYLFSFPDRTEKQGTKELQKYVNKYGNQDYGLTDEVQKTLYVTATFVTELEKSLLFQLSNKAFFFLALLVSGNFALFVKTASELPDYRKRYEFLSCMGITKKMKKRTLAWEVKLLPEITTAAVLLLSAGYVEMEKIRESYLGVVHGKEVWIYWGCLSAGYILLTEVMLELLKKWVAKRVEEENRR</sequence>
<evidence type="ECO:0000256" key="1">
    <source>
        <dbReference type="ARBA" id="ARBA00004651"/>
    </source>
</evidence>
<feature type="transmembrane region" description="Helical" evidence="6">
    <location>
        <begin position="106"/>
        <end position="128"/>
    </location>
</feature>
<name>A0ABR7EUM1_9FIRM</name>
<comment type="caution">
    <text evidence="8">The sequence shown here is derived from an EMBL/GenBank/DDBJ whole genome shotgun (WGS) entry which is preliminary data.</text>
</comment>
<feature type="transmembrane region" description="Helical" evidence="6">
    <location>
        <begin position="58"/>
        <end position="77"/>
    </location>
</feature>
<evidence type="ECO:0000256" key="4">
    <source>
        <dbReference type="ARBA" id="ARBA00022989"/>
    </source>
</evidence>
<feature type="transmembrane region" description="Helical" evidence="6">
    <location>
        <begin position="230"/>
        <end position="252"/>
    </location>
</feature>
<evidence type="ECO:0000259" key="7">
    <source>
        <dbReference type="Pfam" id="PF02687"/>
    </source>
</evidence>
<feature type="transmembrane region" description="Helical" evidence="6">
    <location>
        <begin position="547"/>
        <end position="566"/>
    </location>
</feature>
<comment type="subcellular location">
    <subcellularLocation>
        <location evidence="1">Cell membrane</location>
        <topology evidence="1">Multi-pass membrane protein</topology>
    </subcellularLocation>
</comment>
<feature type="transmembrane region" description="Helical" evidence="6">
    <location>
        <begin position="273"/>
        <end position="293"/>
    </location>
</feature>
<organism evidence="8 9">
    <name type="scientific">Dorea hominis</name>
    <dbReference type="NCBI Taxonomy" id="2763040"/>
    <lineage>
        <taxon>Bacteria</taxon>
        <taxon>Bacillati</taxon>
        <taxon>Bacillota</taxon>
        <taxon>Clostridia</taxon>
        <taxon>Lachnospirales</taxon>
        <taxon>Lachnospiraceae</taxon>
        <taxon>Dorea</taxon>
    </lineage>
</organism>
<protein>
    <recommendedName>
        <fullName evidence="7">ABC3 transporter permease C-terminal domain-containing protein</fullName>
    </recommendedName>
</protein>
<feature type="transmembrane region" description="Helical" evidence="6">
    <location>
        <begin position="159"/>
        <end position="178"/>
    </location>
</feature>
<accession>A0ABR7EUM1</accession>
<dbReference type="InterPro" id="IPR003838">
    <property type="entry name" value="ABC3_permease_C"/>
</dbReference>
<keyword evidence="5 6" id="KW-0472">Membrane</keyword>
<keyword evidence="2" id="KW-1003">Cell membrane</keyword>
<dbReference type="RefSeq" id="WP_186855590.1">
    <property type="nucleotide sequence ID" value="NZ_JACOOY010000005.1"/>
</dbReference>
<feature type="transmembrane region" description="Helical" evidence="6">
    <location>
        <begin position="17"/>
        <end position="38"/>
    </location>
</feature>
<evidence type="ECO:0000256" key="5">
    <source>
        <dbReference type="ARBA" id="ARBA00023136"/>
    </source>
</evidence>
<dbReference type="Proteomes" id="UP000647235">
    <property type="component" value="Unassembled WGS sequence"/>
</dbReference>
<gene>
    <name evidence="8" type="ORF">H8S07_05295</name>
</gene>
<dbReference type="EMBL" id="JACOOY010000005">
    <property type="protein sequence ID" value="MBC5664692.1"/>
    <property type="molecule type" value="Genomic_DNA"/>
</dbReference>
<feature type="domain" description="ABC3 transporter permease C-terminal" evidence="7">
    <location>
        <begin position="61"/>
        <end position="139"/>
    </location>
</feature>
<proteinExistence type="predicted"/>
<evidence type="ECO:0000256" key="3">
    <source>
        <dbReference type="ARBA" id="ARBA00022692"/>
    </source>
</evidence>
<keyword evidence="3 6" id="KW-0812">Transmembrane</keyword>
<reference evidence="8 9" key="1">
    <citation type="submission" date="2020-08" db="EMBL/GenBank/DDBJ databases">
        <title>Genome public.</title>
        <authorList>
            <person name="Liu C."/>
            <person name="Sun Q."/>
        </authorList>
    </citation>
    <scope>NUCLEOTIDE SEQUENCE [LARGE SCALE GENOMIC DNA]</scope>
    <source>
        <strain evidence="8 9">NSJ-36</strain>
    </source>
</reference>
<dbReference type="PANTHER" id="PTHR46795:SF3">
    <property type="entry name" value="ABC TRANSPORTER PERMEASE"/>
    <property type="match status" value="1"/>
</dbReference>
<dbReference type="InterPro" id="IPR052536">
    <property type="entry name" value="ABC-4_Integral_Memb_Prot"/>
</dbReference>
<keyword evidence="9" id="KW-1185">Reference proteome</keyword>
<feature type="transmembrane region" description="Helical" evidence="6">
    <location>
        <begin position="199"/>
        <end position="218"/>
    </location>
</feature>